<evidence type="ECO:0000259" key="3">
    <source>
        <dbReference type="Pfam" id="PF00656"/>
    </source>
</evidence>
<name>A0A9P5UFM3_9AGAR</name>
<protein>
    <submittedName>
        <fullName evidence="4">Caspase domain-containing protein</fullName>
    </submittedName>
</protein>
<dbReference type="OrthoDB" id="3223806at2759"/>
<dbReference type="Pfam" id="PF00656">
    <property type="entry name" value="Peptidase_C14"/>
    <property type="match status" value="1"/>
</dbReference>
<dbReference type="GO" id="GO:0006508">
    <property type="term" value="P:proteolysis"/>
    <property type="evidence" value="ECO:0007669"/>
    <property type="project" value="InterPro"/>
</dbReference>
<dbReference type="GO" id="GO:0004197">
    <property type="term" value="F:cysteine-type endopeptidase activity"/>
    <property type="evidence" value="ECO:0007669"/>
    <property type="project" value="InterPro"/>
</dbReference>
<dbReference type="EMBL" id="JADNRY010000004">
    <property type="protein sequence ID" value="KAF9077434.1"/>
    <property type="molecule type" value="Genomic_DNA"/>
</dbReference>
<comment type="similarity">
    <text evidence="1">Belongs to the peptidase C14B family.</text>
</comment>
<evidence type="ECO:0000256" key="1">
    <source>
        <dbReference type="ARBA" id="ARBA00009005"/>
    </source>
</evidence>
<dbReference type="PANTHER" id="PTHR48104">
    <property type="entry name" value="METACASPASE-4"/>
    <property type="match status" value="1"/>
</dbReference>
<reference evidence="4" key="1">
    <citation type="submission" date="2020-11" db="EMBL/GenBank/DDBJ databases">
        <authorList>
            <consortium name="DOE Joint Genome Institute"/>
            <person name="Ahrendt S."/>
            <person name="Riley R."/>
            <person name="Andreopoulos W."/>
            <person name="Labutti K."/>
            <person name="Pangilinan J."/>
            <person name="Ruiz-Duenas F.J."/>
            <person name="Barrasa J.M."/>
            <person name="Sanchez-Garcia M."/>
            <person name="Camarero S."/>
            <person name="Miyauchi S."/>
            <person name="Serrano A."/>
            <person name="Linde D."/>
            <person name="Babiker R."/>
            <person name="Drula E."/>
            <person name="Ayuso-Fernandez I."/>
            <person name="Pacheco R."/>
            <person name="Padilla G."/>
            <person name="Ferreira P."/>
            <person name="Barriuso J."/>
            <person name="Kellner H."/>
            <person name="Castanera R."/>
            <person name="Alfaro M."/>
            <person name="Ramirez L."/>
            <person name="Pisabarro A.G."/>
            <person name="Kuo A."/>
            <person name="Tritt A."/>
            <person name="Lipzen A."/>
            <person name="He G."/>
            <person name="Yan M."/>
            <person name="Ng V."/>
            <person name="Cullen D."/>
            <person name="Martin F."/>
            <person name="Rosso M.-N."/>
            <person name="Henrissat B."/>
            <person name="Hibbett D."/>
            <person name="Martinez A.T."/>
            <person name="Grigoriev I.V."/>
        </authorList>
    </citation>
    <scope>NUCLEOTIDE SEQUENCE</scope>
    <source>
        <strain evidence="4">AH 40177</strain>
    </source>
</reference>
<dbReference type="Gene3D" id="3.40.50.12660">
    <property type="match status" value="1"/>
</dbReference>
<dbReference type="AlphaFoldDB" id="A0A9P5UFM3"/>
<comment type="caution">
    <text evidence="4">The sequence shown here is derived from an EMBL/GenBank/DDBJ whole genome shotgun (WGS) entry which is preliminary data.</text>
</comment>
<evidence type="ECO:0000313" key="4">
    <source>
        <dbReference type="EMBL" id="KAF9077434.1"/>
    </source>
</evidence>
<dbReference type="InterPro" id="IPR011600">
    <property type="entry name" value="Pept_C14_caspase"/>
</dbReference>
<feature type="region of interest" description="Disordered" evidence="2">
    <location>
        <begin position="450"/>
        <end position="476"/>
    </location>
</feature>
<feature type="region of interest" description="Disordered" evidence="2">
    <location>
        <begin position="246"/>
        <end position="267"/>
    </location>
</feature>
<organism evidence="4 5">
    <name type="scientific">Rhodocollybia butyracea</name>
    <dbReference type="NCBI Taxonomy" id="206335"/>
    <lineage>
        <taxon>Eukaryota</taxon>
        <taxon>Fungi</taxon>
        <taxon>Dikarya</taxon>
        <taxon>Basidiomycota</taxon>
        <taxon>Agaricomycotina</taxon>
        <taxon>Agaricomycetes</taxon>
        <taxon>Agaricomycetidae</taxon>
        <taxon>Agaricales</taxon>
        <taxon>Marasmiineae</taxon>
        <taxon>Omphalotaceae</taxon>
        <taxon>Rhodocollybia</taxon>
    </lineage>
</organism>
<evidence type="ECO:0000256" key="2">
    <source>
        <dbReference type="SAM" id="MobiDB-lite"/>
    </source>
</evidence>
<feature type="region of interest" description="Disordered" evidence="2">
    <location>
        <begin position="292"/>
        <end position="316"/>
    </location>
</feature>
<proteinExistence type="inferred from homology"/>
<dbReference type="GO" id="GO:0005737">
    <property type="term" value="C:cytoplasm"/>
    <property type="evidence" value="ECO:0007669"/>
    <property type="project" value="TreeGrafter"/>
</dbReference>
<accession>A0A9P5UFM3</accession>
<gene>
    <name evidence="4" type="ORF">BDP27DRAFT_1312427</name>
</gene>
<feature type="domain" description="Peptidase C14 caspase" evidence="3">
    <location>
        <begin position="25"/>
        <end position="420"/>
    </location>
</feature>
<evidence type="ECO:0000313" key="5">
    <source>
        <dbReference type="Proteomes" id="UP000772434"/>
    </source>
</evidence>
<sequence length="476" mass="53946">MPRHPVSSSLPSDKPSAIQELAFPRKKALLIGVNSTLQDGVAHLAKTHKDVGTIKELLIEHYQYDENNITTMIDCQSQLNKDLHPTRDNILRELKALVTDAQQQDHLFFYYAGHVEQMATDDPKEEDGLDEHIVPCDSNGVDKMIKDNTLRQILIENLPARCKLTAVFDACHSGTLLDLDHWRCNHASKFKFPFHRDHEQKPRRSINRQQGLTVYENERTHDDKFTQCKATLPASSRHKRTLTANTVVSTSSATKENSSTPLPDSFPKVSQLLKKTRTSMSLGSMGFRKKSFISRSNTSPHGDSEGPHPVITRRKGSVPLRKVSLDIQPKEGPTYLDRTCESPVQPLQPLIICDGQCRERGEGVNYEEPLVVALSACTDAQRTWESKYPTMTQILVNMLKCKPHPKLNDMMHSLGREVKSVTVSLHKDSLVYKERKARWRRKHSARAISPELNIDEDNDPQLSSLSPLDMTQEWNP</sequence>
<dbReference type="PANTHER" id="PTHR48104:SF30">
    <property type="entry name" value="METACASPASE-1"/>
    <property type="match status" value="1"/>
</dbReference>
<dbReference type="Proteomes" id="UP000772434">
    <property type="component" value="Unassembled WGS sequence"/>
</dbReference>
<dbReference type="InterPro" id="IPR050452">
    <property type="entry name" value="Metacaspase"/>
</dbReference>
<keyword evidence="5" id="KW-1185">Reference proteome</keyword>